<gene>
    <name evidence="1" type="ORF">Q8A67_019958</name>
</gene>
<dbReference type="EMBL" id="JAUYZG010000019">
    <property type="protein sequence ID" value="KAK2879167.1"/>
    <property type="molecule type" value="Genomic_DNA"/>
</dbReference>
<sequence>MSSVGFHVQQTPWLPLASDVTVVTDSCSLPDNNRTVCAVTHAEERSNCRRLELRTSVAKSTRLCDWQKERLPEQVSGFSHVRRVVSRQSSRSAPGLAVTYQTRTNTSGALALFALAKLWLKLFSALWIGWDEAKLTLHPPHLHPSTSKPLIITYLMDGNHMFELSLRSLYTFV</sequence>
<accession>A0AA88PEV0</accession>
<evidence type="ECO:0000313" key="1">
    <source>
        <dbReference type="EMBL" id="KAK2879167.1"/>
    </source>
</evidence>
<organism evidence="1 2">
    <name type="scientific">Cirrhinus molitorella</name>
    <name type="common">mud carp</name>
    <dbReference type="NCBI Taxonomy" id="172907"/>
    <lineage>
        <taxon>Eukaryota</taxon>
        <taxon>Metazoa</taxon>
        <taxon>Chordata</taxon>
        <taxon>Craniata</taxon>
        <taxon>Vertebrata</taxon>
        <taxon>Euteleostomi</taxon>
        <taxon>Actinopterygii</taxon>
        <taxon>Neopterygii</taxon>
        <taxon>Teleostei</taxon>
        <taxon>Ostariophysi</taxon>
        <taxon>Cypriniformes</taxon>
        <taxon>Cyprinidae</taxon>
        <taxon>Labeoninae</taxon>
        <taxon>Labeonini</taxon>
        <taxon>Cirrhinus</taxon>
    </lineage>
</organism>
<dbReference type="AlphaFoldDB" id="A0AA88PEV0"/>
<comment type="caution">
    <text evidence="1">The sequence shown here is derived from an EMBL/GenBank/DDBJ whole genome shotgun (WGS) entry which is preliminary data.</text>
</comment>
<evidence type="ECO:0000313" key="2">
    <source>
        <dbReference type="Proteomes" id="UP001187343"/>
    </source>
</evidence>
<keyword evidence="2" id="KW-1185">Reference proteome</keyword>
<reference evidence="1" key="1">
    <citation type="submission" date="2023-08" db="EMBL/GenBank/DDBJ databases">
        <title>Chromosome-level Genome Assembly of mud carp (Cirrhinus molitorella).</title>
        <authorList>
            <person name="Liu H."/>
        </authorList>
    </citation>
    <scope>NUCLEOTIDE SEQUENCE</scope>
    <source>
        <strain evidence="1">Prfri</strain>
        <tissue evidence="1">Muscle</tissue>
    </source>
</reference>
<proteinExistence type="predicted"/>
<dbReference type="Proteomes" id="UP001187343">
    <property type="component" value="Unassembled WGS sequence"/>
</dbReference>
<protein>
    <submittedName>
        <fullName evidence="1">Uncharacterized protein</fullName>
    </submittedName>
</protein>
<name>A0AA88PEV0_9TELE</name>